<dbReference type="AlphaFoldDB" id="A0A813D4Q7"/>
<organism evidence="2 3">
    <name type="scientific">Polarella glacialis</name>
    <name type="common">Dinoflagellate</name>
    <dbReference type="NCBI Taxonomy" id="89957"/>
    <lineage>
        <taxon>Eukaryota</taxon>
        <taxon>Sar</taxon>
        <taxon>Alveolata</taxon>
        <taxon>Dinophyceae</taxon>
        <taxon>Suessiales</taxon>
        <taxon>Suessiaceae</taxon>
        <taxon>Polarella</taxon>
    </lineage>
</organism>
<dbReference type="InterPro" id="IPR043989">
    <property type="entry name" value="CCZ1/INTU/HSP4_longin_3"/>
</dbReference>
<dbReference type="Pfam" id="PF19033">
    <property type="entry name" value="Intu_longin_3"/>
    <property type="match status" value="1"/>
</dbReference>
<proteinExistence type="predicted"/>
<protein>
    <recommendedName>
        <fullName evidence="1">CCZ1/INTU/HPS4 third Longin domain-containing protein</fullName>
    </recommendedName>
</protein>
<accession>A0A813D4Q7</accession>
<comment type="caution">
    <text evidence="2">The sequence shown here is derived from an EMBL/GenBank/DDBJ whole genome shotgun (WGS) entry which is preliminary data.</text>
</comment>
<feature type="domain" description="CCZ1/INTU/HPS4 third Longin" evidence="1">
    <location>
        <begin position="71"/>
        <end position="173"/>
    </location>
</feature>
<dbReference type="GO" id="GO:0016192">
    <property type="term" value="P:vesicle-mediated transport"/>
    <property type="evidence" value="ECO:0007669"/>
    <property type="project" value="InterPro"/>
</dbReference>
<reference evidence="2" key="1">
    <citation type="submission" date="2021-02" db="EMBL/GenBank/DDBJ databases">
        <authorList>
            <person name="Dougan E. K."/>
            <person name="Rhodes N."/>
            <person name="Thang M."/>
            <person name="Chan C."/>
        </authorList>
    </citation>
    <scope>NUCLEOTIDE SEQUENCE</scope>
</reference>
<feature type="non-terminal residue" evidence="2">
    <location>
        <position position="1"/>
    </location>
</feature>
<dbReference type="OrthoDB" id="240546at2759"/>
<dbReference type="EMBL" id="CAJNNV010000097">
    <property type="protein sequence ID" value="CAE8581447.1"/>
    <property type="molecule type" value="Genomic_DNA"/>
</dbReference>
<gene>
    <name evidence="2" type="ORF">PGLA1383_LOCUS471</name>
</gene>
<evidence type="ECO:0000313" key="2">
    <source>
        <dbReference type="EMBL" id="CAE8581447.1"/>
    </source>
</evidence>
<dbReference type="Proteomes" id="UP000654075">
    <property type="component" value="Unassembled WGS sequence"/>
</dbReference>
<evidence type="ECO:0000259" key="1">
    <source>
        <dbReference type="Pfam" id="PF19033"/>
    </source>
</evidence>
<sequence length="186" mass="21005">VHLVESGPGQLVALTYRGIMMVIIFEESAQLDAKVLESLRTACTRASGDGLSLAELHPLIAPQYSQVMENEDEYRFIYYNHSNHAMRLSNQSSFSRSLLGGSRTHNAGPKADERALLCPLHATMADPKLKCREVSWKAADRGWVCAKRWREREFYLMLDGSNTSLAKCQEECARFASIHFSNIFMM</sequence>
<evidence type="ECO:0000313" key="3">
    <source>
        <dbReference type="Proteomes" id="UP000654075"/>
    </source>
</evidence>
<keyword evidence="3" id="KW-1185">Reference proteome</keyword>
<name>A0A813D4Q7_POLGL</name>